<sequence>MVKPSLDAVIRLFSDVGSDEPGGIPIDLMEERVVASGDRPTTVHIPNLRFVDRLNRKFRRMIEQIIRKTQATRPNRV</sequence>
<accession>A0A4Q0SV97</accession>
<organism evidence="1 2">
    <name type="scientific">Granulicella sibirica</name>
    <dbReference type="NCBI Taxonomy" id="2479048"/>
    <lineage>
        <taxon>Bacteria</taxon>
        <taxon>Pseudomonadati</taxon>
        <taxon>Acidobacteriota</taxon>
        <taxon>Terriglobia</taxon>
        <taxon>Terriglobales</taxon>
        <taxon>Acidobacteriaceae</taxon>
        <taxon>Granulicella</taxon>
    </lineage>
</organism>
<reference evidence="2" key="2">
    <citation type="submission" date="2019-02" db="EMBL/GenBank/DDBJ databases">
        <title>Granulicella sibirica sp. nov., a psychrotolerant acidobacterium isolated from an organic soil layer in forested tundra, West Siberia.</title>
        <authorList>
            <person name="Oshkin I.Y."/>
            <person name="Kulichevskaya I.S."/>
            <person name="Rijpstra W.I.C."/>
            <person name="Sinninghe Damste J.S."/>
            <person name="Rakitin A.L."/>
            <person name="Ravin N.V."/>
            <person name="Dedysh S.N."/>
        </authorList>
    </citation>
    <scope>NUCLEOTIDE SEQUENCE [LARGE SCALE GENOMIC DNA]</scope>
    <source>
        <strain evidence="2">AF10</strain>
    </source>
</reference>
<comment type="caution">
    <text evidence="1">The sequence shown here is derived from an EMBL/GenBank/DDBJ whole genome shotgun (WGS) entry which is preliminary data.</text>
</comment>
<reference evidence="1 2" key="1">
    <citation type="submission" date="2018-11" db="EMBL/GenBank/DDBJ databases">
        <authorList>
            <person name="Mardanov A.V."/>
            <person name="Ravin N.V."/>
            <person name="Dedysh S.N."/>
        </authorList>
    </citation>
    <scope>NUCLEOTIDE SEQUENCE [LARGE SCALE GENOMIC DNA]</scope>
    <source>
        <strain evidence="1 2">AF10</strain>
    </source>
</reference>
<keyword evidence="2" id="KW-1185">Reference proteome</keyword>
<evidence type="ECO:0000313" key="1">
    <source>
        <dbReference type="EMBL" id="RXH54985.1"/>
    </source>
</evidence>
<protein>
    <submittedName>
        <fullName evidence="1">Uncharacterized protein</fullName>
    </submittedName>
</protein>
<dbReference type="EMBL" id="RDSM01000003">
    <property type="protein sequence ID" value="RXH54985.1"/>
    <property type="molecule type" value="Genomic_DNA"/>
</dbReference>
<gene>
    <name evidence="1" type="ORF">GRAN_4089</name>
</gene>
<proteinExistence type="predicted"/>
<evidence type="ECO:0000313" key="2">
    <source>
        <dbReference type="Proteomes" id="UP000289437"/>
    </source>
</evidence>
<dbReference type="AlphaFoldDB" id="A0A4Q0SV97"/>
<dbReference type="Proteomes" id="UP000289437">
    <property type="component" value="Unassembled WGS sequence"/>
</dbReference>
<name>A0A4Q0SV97_9BACT</name>